<accession>A0A2I5KQ74</accession>
<evidence type="ECO:0000313" key="1">
    <source>
        <dbReference type="EMBL" id="AUA19497.1"/>
    </source>
</evidence>
<sequence>MKQSNPRLFQPINHCAEMLTRPLRSEVGLEPNLSLVEVIKDKLNDYNLSVCCDAPIYLLLNK</sequence>
<dbReference type="AlphaFoldDB" id="A0A2I5KQ74"/>
<evidence type="ECO:0000313" key="2">
    <source>
        <dbReference type="Proteomes" id="UP000231863"/>
    </source>
</evidence>
<dbReference type="Proteomes" id="UP000231863">
    <property type="component" value="Chromosome"/>
</dbReference>
<proteinExistence type="predicted"/>
<dbReference type="EMBL" id="CP025043">
    <property type="protein sequence ID" value="AUA19497.1"/>
    <property type="molecule type" value="Genomic_DNA"/>
</dbReference>
<reference evidence="1 2" key="1">
    <citation type="submission" date="2017-11" db="EMBL/GenBank/DDBJ databases">
        <title>Genome analysis of Streptococcus suis serotype chz stain ah681.</title>
        <authorList>
            <person name="Pan Z."/>
            <person name="Zhang Y."/>
            <person name="Ma J."/>
            <person name="Lu P."/>
            <person name="Zhu Y."/>
            <person name="Zhong X."/>
            <person name="Dong W."/>
            <person name="Lu C."/>
            <person name="Yao H."/>
        </authorList>
    </citation>
    <scope>NUCLEOTIDE SEQUENCE [LARGE SCALE GENOMIC DNA]</scope>
    <source>
        <strain evidence="1 2">AH681</strain>
    </source>
</reference>
<name>A0A2I5KQ74_STRSU</name>
<protein>
    <submittedName>
        <fullName evidence="1">Uncharacterized protein</fullName>
    </submittedName>
</protein>
<organism evidence="1 2">
    <name type="scientific">Streptococcus suis</name>
    <dbReference type="NCBI Taxonomy" id="1307"/>
    <lineage>
        <taxon>Bacteria</taxon>
        <taxon>Bacillati</taxon>
        <taxon>Bacillota</taxon>
        <taxon>Bacilli</taxon>
        <taxon>Lactobacillales</taxon>
        <taxon>Streptococcaceae</taxon>
        <taxon>Streptococcus</taxon>
    </lineage>
</organism>
<gene>
    <name evidence="1" type="ORF">CWI26_08415</name>
</gene>